<sequence length="320" mass="37222">MFRDDLLASSSDDEGKESTSETRRITMDEKAVASKISNSRKRPYSYSPFPDKKVYSTPEAKKRRSEKLSTTSIMLASLEYHEMDLKFDETVTEEIPAGSGFDLVNVVEDDDIFDDLDAEYLSAKKRLSFIGRFIEGRRDYDHPKSIIGVNGRRYLPFFTKRFVFSNHFPSKFVAHGRKFNCSEQYYMYEKARFFGDRDTAEAIMSTVDPRDMKLLGREVLGFNQEKWDSVSLRVMKSACYFKFTQDAELRELLFETAGTVLVEANKIDRLWGAGLDIYDPDMKDETKWPGRNQLGFLLTELRDYLMKKGEYKHEVLKKHS</sequence>
<protein>
    <submittedName>
        <fullName evidence="2">NADAR domain-containing protein</fullName>
    </submittedName>
</protein>
<evidence type="ECO:0000313" key="2">
    <source>
        <dbReference type="WBParaSite" id="JU765_v2.g20277.t2"/>
    </source>
</evidence>
<organism evidence="1 2">
    <name type="scientific">Panagrolaimus sp. JU765</name>
    <dbReference type="NCBI Taxonomy" id="591449"/>
    <lineage>
        <taxon>Eukaryota</taxon>
        <taxon>Metazoa</taxon>
        <taxon>Ecdysozoa</taxon>
        <taxon>Nematoda</taxon>
        <taxon>Chromadorea</taxon>
        <taxon>Rhabditida</taxon>
        <taxon>Tylenchina</taxon>
        <taxon>Panagrolaimomorpha</taxon>
        <taxon>Panagrolaimoidea</taxon>
        <taxon>Panagrolaimidae</taxon>
        <taxon>Panagrolaimus</taxon>
    </lineage>
</organism>
<dbReference type="Proteomes" id="UP000887576">
    <property type="component" value="Unplaced"/>
</dbReference>
<dbReference type="WBParaSite" id="JU765_v2.g20277.t2">
    <property type="protein sequence ID" value="JU765_v2.g20277.t2"/>
    <property type="gene ID" value="JU765_v2.g20277"/>
</dbReference>
<proteinExistence type="predicted"/>
<evidence type="ECO:0000313" key="1">
    <source>
        <dbReference type="Proteomes" id="UP000887576"/>
    </source>
</evidence>
<accession>A0AC34QY45</accession>
<name>A0AC34QY45_9BILA</name>
<reference evidence="2" key="1">
    <citation type="submission" date="2022-11" db="UniProtKB">
        <authorList>
            <consortium name="WormBaseParasite"/>
        </authorList>
    </citation>
    <scope>IDENTIFICATION</scope>
</reference>